<evidence type="ECO:0000313" key="14">
    <source>
        <dbReference type="Proteomes" id="UP000627521"/>
    </source>
</evidence>
<evidence type="ECO:0000256" key="9">
    <source>
        <dbReference type="HAMAP-Rule" id="MF_00097"/>
    </source>
</evidence>
<comment type="pathway">
    <text evidence="1 9 11">Cofactor biosynthesis; thiamine diphosphate biosynthesis; thiamine phosphate from 4-amino-2-methyl-5-diphosphomethylpyrimidine and 4-methyl-5-(2-phosphoethyl)-thiazole: step 1/1.</text>
</comment>
<feature type="binding site" evidence="9">
    <location>
        <position position="70"/>
    </location>
    <ligand>
        <name>4-amino-2-methyl-5-(diphosphooxymethyl)pyrimidine</name>
        <dbReference type="ChEBI" id="CHEBI:57841"/>
    </ligand>
</feature>
<dbReference type="Proteomes" id="UP000627521">
    <property type="component" value="Unassembled WGS sequence"/>
</dbReference>
<evidence type="ECO:0000256" key="11">
    <source>
        <dbReference type="RuleBase" id="RU004253"/>
    </source>
</evidence>
<comment type="catalytic activity">
    <reaction evidence="7 9 10">
        <text>2-(2-carboxy-4-methylthiazol-5-yl)ethyl phosphate + 4-amino-2-methyl-5-(diphosphooxymethyl)pyrimidine + 2 H(+) = thiamine phosphate + CO2 + diphosphate</text>
        <dbReference type="Rhea" id="RHEA:47848"/>
        <dbReference type="ChEBI" id="CHEBI:15378"/>
        <dbReference type="ChEBI" id="CHEBI:16526"/>
        <dbReference type="ChEBI" id="CHEBI:33019"/>
        <dbReference type="ChEBI" id="CHEBI:37575"/>
        <dbReference type="ChEBI" id="CHEBI:57841"/>
        <dbReference type="ChEBI" id="CHEBI:62890"/>
        <dbReference type="EC" id="2.5.1.3"/>
    </reaction>
</comment>
<keyword evidence="3 9" id="KW-0479">Metal-binding</keyword>
<dbReference type="CDD" id="cd00564">
    <property type="entry name" value="TMP_TenI"/>
    <property type="match status" value="1"/>
</dbReference>
<dbReference type="HAMAP" id="MF_00097">
    <property type="entry name" value="TMP_synthase"/>
    <property type="match status" value="1"/>
</dbReference>
<evidence type="ECO:0000256" key="3">
    <source>
        <dbReference type="ARBA" id="ARBA00022723"/>
    </source>
</evidence>
<dbReference type="Pfam" id="PF02581">
    <property type="entry name" value="TMP-TENI"/>
    <property type="match status" value="1"/>
</dbReference>
<evidence type="ECO:0000256" key="8">
    <source>
        <dbReference type="ARBA" id="ARBA00047883"/>
    </source>
</evidence>
<dbReference type="PANTHER" id="PTHR20857:SF23">
    <property type="entry name" value="THIAMINE BIOSYNTHETIC BIFUNCTIONAL ENZYME"/>
    <property type="match status" value="1"/>
</dbReference>
<comment type="catalytic activity">
    <reaction evidence="6 9 10">
        <text>4-methyl-5-(2-phosphooxyethyl)-thiazole + 4-amino-2-methyl-5-(diphosphooxymethyl)pyrimidine + H(+) = thiamine phosphate + diphosphate</text>
        <dbReference type="Rhea" id="RHEA:22328"/>
        <dbReference type="ChEBI" id="CHEBI:15378"/>
        <dbReference type="ChEBI" id="CHEBI:33019"/>
        <dbReference type="ChEBI" id="CHEBI:37575"/>
        <dbReference type="ChEBI" id="CHEBI:57841"/>
        <dbReference type="ChEBI" id="CHEBI:58296"/>
        <dbReference type="EC" id="2.5.1.3"/>
    </reaction>
</comment>
<dbReference type="InterPro" id="IPR034291">
    <property type="entry name" value="TMP_synthase"/>
</dbReference>
<evidence type="ECO:0000256" key="2">
    <source>
        <dbReference type="ARBA" id="ARBA00022679"/>
    </source>
</evidence>
<dbReference type="NCBIfam" id="TIGR00693">
    <property type="entry name" value="thiE"/>
    <property type="match status" value="1"/>
</dbReference>
<feature type="domain" description="Thiamine phosphate synthase/TenI" evidence="12">
    <location>
        <begin position="8"/>
        <end position="190"/>
    </location>
</feature>
<accession>A0ABR8LXE5</accession>
<keyword evidence="14" id="KW-1185">Reference proteome</keyword>
<dbReference type="Gene3D" id="3.20.20.70">
    <property type="entry name" value="Aldolase class I"/>
    <property type="match status" value="1"/>
</dbReference>
<dbReference type="SUPFAM" id="SSF51391">
    <property type="entry name" value="Thiamin phosphate synthase"/>
    <property type="match status" value="1"/>
</dbReference>
<evidence type="ECO:0000259" key="12">
    <source>
        <dbReference type="Pfam" id="PF02581"/>
    </source>
</evidence>
<dbReference type="RefSeq" id="WP_191100331.1">
    <property type="nucleotide sequence ID" value="NZ_JACXXF010000007.1"/>
</dbReference>
<evidence type="ECO:0000313" key="13">
    <source>
        <dbReference type="EMBL" id="MBD3864386.1"/>
    </source>
</evidence>
<evidence type="ECO:0000256" key="6">
    <source>
        <dbReference type="ARBA" id="ARBA00047334"/>
    </source>
</evidence>
<feature type="binding site" evidence="9">
    <location>
        <begin position="187"/>
        <end position="188"/>
    </location>
    <ligand>
        <name>2-[(2R,5Z)-2-carboxy-4-methylthiazol-5(2H)-ylidene]ethyl phosphate</name>
        <dbReference type="ChEBI" id="CHEBI:62899"/>
    </ligand>
</feature>
<dbReference type="GO" id="GO:0004789">
    <property type="term" value="F:thiamine-phosphate diphosphorylase activity"/>
    <property type="evidence" value="ECO:0007669"/>
    <property type="project" value="UniProtKB-EC"/>
</dbReference>
<protein>
    <recommendedName>
        <fullName evidence="9">Thiamine-phosphate synthase</fullName>
        <shortName evidence="9">TP synthase</shortName>
        <shortName evidence="9">TPS</shortName>
        <ecNumber evidence="9">2.5.1.3</ecNumber>
    </recommendedName>
    <alternativeName>
        <fullName evidence="9">Thiamine-phosphate pyrophosphorylase</fullName>
        <shortName evidence="9">TMP pyrophosphorylase</shortName>
        <shortName evidence="9">TMP-PPase</shortName>
    </alternativeName>
</protein>
<evidence type="ECO:0000256" key="5">
    <source>
        <dbReference type="ARBA" id="ARBA00022977"/>
    </source>
</evidence>
<name>A0ABR8LXE5_9FLAO</name>
<keyword evidence="2 9" id="KW-0808">Transferase</keyword>
<comment type="catalytic activity">
    <reaction evidence="8 9 10">
        <text>2-[(2R,5Z)-2-carboxy-4-methylthiazol-5(2H)-ylidene]ethyl phosphate + 4-amino-2-methyl-5-(diphosphooxymethyl)pyrimidine + 2 H(+) = thiamine phosphate + CO2 + diphosphate</text>
        <dbReference type="Rhea" id="RHEA:47844"/>
        <dbReference type="ChEBI" id="CHEBI:15378"/>
        <dbReference type="ChEBI" id="CHEBI:16526"/>
        <dbReference type="ChEBI" id="CHEBI:33019"/>
        <dbReference type="ChEBI" id="CHEBI:37575"/>
        <dbReference type="ChEBI" id="CHEBI:57841"/>
        <dbReference type="ChEBI" id="CHEBI:62899"/>
        <dbReference type="EC" id="2.5.1.3"/>
    </reaction>
</comment>
<feature type="binding site" evidence="9">
    <location>
        <position position="109"/>
    </location>
    <ligand>
        <name>4-amino-2-methyl-5-(diphosphooxymethyl)pyrimidine</name>
        <dbReference type="ChEBI" id="CHEBI:57841"/>
    </ligand>
</feature>
<dbReference type="InterPro" id="IPR022998">
    <property type="entry name" value="ThiamineP_synth_TenI"/>
</dbReference>
<comment type="caution">
    <text evidence="13">The sequence shown here is derived from an EMBL/GenBank/DDBJ whole genome shotgun (WGS) entry which is preliminary data.</text>
</comment>
<keyword evidence="5 9" id="KW-0784">Thiamine biosynthesis</keyword>
<evidence type="ECO:0000256" key="10">
    <source>
        <dbReference type="RuleBase" id="RU003826"/>
    </source>
</evidence>
<dbReference type="EC" id="2.5.1.3" evidence="9"/>
<evidence type="ECO:0000256" key="7">
    <source>
        <dbReference type="ARBA" id="ARBA00047851"/>
    </source>
</evidence>
<evidence type="ECO:0000256" key="1">
    <source>
        <dbReference type="ARBA" id="ARBA00005165"/>
    </source>
</evidence>
<feature type="binding site" evidence="9">
    <location>
        <position position="90"/>
    </location>
    <ligand>
        <name>Mg(2+)</name>
        <dbReference type="ChEBI" id="CHEBI:18420"/>
    </ligand>
</feature>
<feature type="binding site" evidence="9">
    <location>
        <position position="167"/>
    </location>
    <ligand>
        <name>2-[(2R,5Z)-2-carboxy-4-methylthiazol-5(2H)-ylidene]ethyl phosphate</name>
        <dbReference type="ChEBI" id="CHEBI:62899"/>
    </ligand>
</feature>
<gene>
    <name evidence="9 13" type="primary">thiE</name>
    <name evidence="13" type="ORF">IEG06_13080</name>
</gene>
<organism evidence="13 14">
    <name type="scientific">Olleya marilimosa</name>
    <dbReference type="NCBI Taxonomy" id="272164"/>
    <lineage>
        <taxon>Bacteria</taxon>
        <taxon>Pseudomonadati</taxon>
        <taxon>Bacteroidota</taxon>
        <taxon>Flavobacteriia</taxon>
        <taxon>Flavobacteriales</taxon>
        <taxon>Flavobacteriaceae</taxon>
    </lineage>
</organism>
<feature type="binding site" evidence="9">
    <location>
        <position position="71"/>
    </location>
    <ligand>
        <name>Mg(2+)</name>
        <dbReference type="ChEBI" id="CHEBI:18420"/>
    </ligand>
</feature>
<evidence type="ECO:0000256" key="4">
    <source>
        <dbReference type="ARBA" id="ARBA00022842"/>
    </source>
</evidence>
<feature type="binding site" evidence="9">
    <location>
        <position position="138"/>
    </location>
    <ligand>
        <name>4-amino-2-methyl-5-(diphosphooxymethyl)pyrimidine</name>
        <dbReference type="ChEBI" id="CHEBI:57841"/>
    </ligand>
</feature>
<dbReference type="EMBL" id="JACXXH010000007">
    <property type="protein sequence ID" value="MBD3864386.1"/>
    <property type="molecule type" value="Genomic_DNA"/>
</dbReference>
<dbReference type="PANTHER" id="PTHR20857">
    <property type="entry name" value="THIAMINE-PHOSPHATE PYROPHOSPHORYLASE"/>
    <property type="match status" value="1"/>
</dbReference>
<sequence length="214" mass="23383">MKQQDYSLMYVTDERITDNTAFLNVLESSLKGGVSIVQLREKKLNTKAFYIRALAVKNLCLKYKTPLIINDRIDIALAIDADGVHIGQKDMPVGLARKLLGKNKIIGWSVSNIKQALEANHLDVNYIGISPIFITNTKTKDLDLPLGIEGLKEIKKICSIPIICIGGINNKNTASIIKHGSDGVAIVSAISQADNPEQATAQLKEIICQTGTKK</sequence>
<feature type="binding site" evidence="9">
    <location>
        <begin position="135"/>
        <end position="137"/>
    </location>
    <ligand>
        <name>2-[(2R,5Z)-2-carboxy-4-methylthiazol-5(2H)-ylidene]ethyl phosphate</name>
        <dbReference type="ChEBI" id="CHEBI:62899"/>
    </ligand>
</feature>
<comment type="similarity">
    <text evidence="9 10">Belongs to the thiamine-phosphate synthase family.</text>
</comment>
<reference evidence="13 14" key="1">
    <citation type="submission" date="2020-09" db="EMBL/GenBank/DDBJ databases">
        <title>Bacillus nautilus sp. nov., Chryseoglobus crepusculi sp. nov, and Psychrobacter noctis sp. nov., isolated from deep-sea sponges from the equatorial Atlantic.</title>
        <authorList>
            <person name="Stennett H.L."/>
            <person name="Williams S.E."/>
        </authorList>
    </citation>
    <scope>NUCLEOTIDE SEQUENCE [LARGE SCALE GENOMIC DNA]</scope>
    <source>
        <strain evidence="13 14">28M-24</strain>
    </source>
</reference>
<proteinExistence type="inferred from homology"/>
<dbReference type="InterPro" id="IPR013785">
    <property type="entry name" value="Aldolase_TIM"/>
</dbReference>
<comment type="function">
    <text evidence="9">Condenses 4-methyl-5-(beta-hydroxyethyl)thiazole monophosphate (THZ-P) and 2-methyl-4-amino-5-hydroxymethyl pyrimidine pyrophosphate (HMP-PP) to form thiamine monophosphate (TMP).</text>
</comment>
<dbReference type="InterPro" id="IPR036206">
    <property type="entry name" value="ThiamineP_synth_sf"/>
</dbReference>
<comment type="cofactor">
    <cofactor evidence="9">
        <name>Mg(2+)</name>
        <dbReference type="ChEBI" id="CHEBI:18420"/>
    </cofactor>
    <text evidence="9">Binds 1 Mg(2+) ion per subunit.</text>
</comment>
<feature type="binding site" evidence="9">
    <location>
        <begin position="38"/>
        <end position="42"/>
    </location>
    <ligand>
        <name>4-amino-2-methyl-5-(diphosphooxymethyl)pyrimidine</name>
        <dbReference type="ChEBI" id="CHEBI:57841"/>
    </ligand>
</feature>
<keyword evidence="4 9" id="KW-0460">Magnesium</keyword>